<keyword evidence="1" id="KW-1133">Transmembrane helix</keyword>
<feature type="transmembrane region" description="Helical" evidence="1">
    <location>
        <begin position="16"/>
        <end position="37"/>
    </location>
</feature>
<reference evidence="2 3" key="1">
    <citation type="journal article" date="2023" name="ISME J.">
        <title>Thermophilic Dehalococcoidia with unusual traits shed light on an unexpected past.</title>
        <authorList>
            <person name="Palmer M."/>
            <person name="Covington J.K."/>
            <person name="Zhou E.M."/>
            <person name="Thomas S.C."/>
            <person name="Habib N."/>
            <person name="Seymour C.O."/>
            <person name="Lai D."/>
            <person name="Johnston J."/>
            <person name="Hashimi A."/>
            <person name="Jiao J.Y."/>
            <person name="Muok A.R."/>
            <person name="Liu L."/>
            <person name="Xian W.D."/>
            <person name="Zhi X.Y."/>
            <person name="Li M.M."/>
            <person name="Silva L.P."/>
            <person name="Bowen B.P."/>
            <person name="Louie K."/>
            <person name="Briegel A."/>
            <person name="Pett-Ridge J."/>
            <person name="Weber P.K."/>
            <person name="Tocheva E.I."/>
            <person name="Woyke T."/>
            <person name="Northen T.R."/>
            <person name="Mayali X."/>
            <person name="Li W.J."/>
            <person name="Hedlund B.P."/>
        </authorList>
    </citation>
    <scope>NUCLEOTIDE SEQUENCE [LARGE SCALE GENOMIC DNA]</scope>
    <source>
        <strain evidence="2 3">YIM 72310</strain>
    </source>
</reference>
<dbReference type="EMBL" id="CP115149">
    <property type="protein sequence ID" value="WBL35487.1"/>
    <property type="molecule type" value="Genomic_DNA"/>
</dbReference>
<evidence type="ECO:0008006" key="4">
    <source>
        <dbReference type="Google" id="ProtNLM"/>
    </source>
</evidence>
<dbReference type="RefSeq" id="WP_270056013.1">
    <property type="nucleotide sequence ID" value="NZ_CP115149.1"/>
</dbReference>
<evidence type="ECO:0000256" key="1">
    <source>
        <dbReference type="SAM" id="Phobius"/>
    </source>
</evidence>
<evidence type="ECO:0000313" key="2">
    <source>
        <dbReference type="EMBL" id="WBL35487.1"/>
    </source>
</evidence>
<organism evidence="2 3">
    <name type="scientific">Tepidiforma flava</name>
    <dbReference type="NCBI Taxonomy" id="3004094"/>
    <lineage>
        <taxon>Bacteria</taxon>
        <taxon>Bacillati</taxon>
        <taxon>Chloroflexota</taxon>
        <taxon>Tepidiformia</taxon>
        <taxon>Tepidiformales</taxon>
        <taxon>Tepidiformaceae</taxon>
        <taxon>Tepidiforma</taxon>
    </lineage>
</organism>
<accession>A0ABY7M5R4</accession>
<proteinExistence type="predicted"/>
<keyword evidence="3" id="KW-1185">Reference proteome</keyword>
<name>A0ABY7M5R4_9CHLR</name>
<evidence type="ECO:0000313" key="3">
    <source>
        <dbReference type="Proteomes" id="UP001212803"/>
    </source>
</evidence>
<dbReference type="Proteomes" id="UP001212803">
    <property type="component" value="Chromosome"/>
</dbReference>
<sequence length="226" mass="22482">MEQPALAPRPWTARQLILPLAAAAAVVACLLAVIVAARQTGGGGAPPEPGPMAMPAGAGYATFTVERADGGRLTVSGGTGAGEFAVPPGTRVWVLEPIGPGDLRPGMRAAVVGVPNEVRNAAVRAIVVGEGGPEGATAGPFAGHEALGEAAALPIVTGRVERVEAGRMVLRTAAGEASVWFAEGAPLFAARERTFDTVGPGDRVGVLLDAAGQPVPAAGLLVLPGE</sequence>
<keyword evidence="1" id="KW-0812">Transmembrane</keyword>
<keyword evidence="1" id="KW-0472">Membrane</keyword>
<protein>
    <recommendedName>
        <fullName evidence="4">HlyD family efflux transporter periplasmic adaptor subunit</fullName>
    </recommendedName>
</protein>
<gene>
    <name evidence="2" type="ORF">O0235_11970</name>
</gene>